<dbReference type="SUPFAM" id="SSF75005">
    <property type="entry name" value="Arabinanase/levansucrase/invertase"/>
    <property type="match status" value="1"/>
</dbReference>
<keyword evidence="2 6" id="KW-0378">Hydrolase</keyword>
<keyword evidence="3 6" id="KW-0326">Glycosidase</keyword>
<dbReference type="PANTHER" id="PTHR42812">
    <property type="entry name" value="BETA-XYLOSIDASE"/>
    <property type="match status" value="1"/>
</dbReference>
<evidence type="ECO:0000256" key="3">
    <source>
        <dbReference type="ARBA" id="ARBA00023295"/>
    </source>
</evidence>
<dbReference type="PANTHER" id="PTHR42812:SF12">
    <property type="entry name" value="BETA-XYLOSIDASE-RELATED"/>
    <property type="match status" value="1"/>
</dbReference>
<comment type="similarity">
    <text evidence="1 6">Belongs to the glycosyl hydrolase 43 family.</text>
</comment>
<organism evidence="8 9">
    <name type="scientific">Alkalitalea saponilacus</name>
    <dbReference type="NCBI Taxonomy" id="889453"/>
    <lineage>
        <taxon>Bacteria</taxon>
        <taxon>Pseudomonadati</taxon>
        <taxon>Bacteroidota</taxon>
        <taxon>Bacteroidia</taxon>
        <taxon>Marinilabiliales</taxon>
        <taxon>Marinilabiliaceae</taxon>
        <taxon>Alkalitalea</taxon>
    </lineage>
</organism>
<gene>
    <name evidence="8" type="ORF">SAMN03080601_03088</name>
</gene>
<evidence type="ECO:0000256" key="4">
    <source>
        <dbReference type="PIRSR" id="PIRSR606710-1"/>
    </source>
</evidence>
<dbReference type="CDD" id="cd18617">
    <property type="entry name" value="GH43_XynB-like"/>
    <property type="match status" value="1"/>
</dbReference>
<protein>
    <submittedName>
        <fullName evidence="8">Alpha-N-arabinofuranosidase</fullName>
    </submittedName>
</protein>
<dbReference type="EMBL" id="FUYV01000021">
    <property type="protein sequence ID" value="SKC23803.1"/>
    <property type="molecule type" value="Genomic_DNA"/>
</dbReference>
<dbReference type="Proteomes" id="UP000191055">
    <property type="component" value="Unassembled WGS sequence"/>
</dbReference>
<accession>A0A1T5HSY6</accession>
<evidence type="ECO:0000259" key="7">
    <source>
        <dbReference type="Pfam" id="PF17851"/>
    </source>
</evidence>
<dbReference type="GO" id="GO:0005975">
    <property type="term" value="P:carbohydrate metabolic process"/>
    <property type="evidence" value="ECO:0007669"/>
    <property type="project" value="InterPro"/>
</dbReference>
<dbReference type="STRING" id="889453.SAMN03080601_03088"/>
<dbReference type="Pfam" id="PF04616">
    <property type="entry name" value="Glyco_hydro_43"/>
    <property type="match status" value="1"/>
</dbReference>
<dbReference type="GO" id="GO:0004553">
    <property type="term" value="F:hydrolase activity, hydrolyzing O-glycosyl compounds"/>
    <property type="evidence" value="ECO:0007669"/>
    <property type="project" value="InterPro"/>
</dbReference>
<keyword evidence="9" id="KW-1185">Reference proteome</keyword>
<dbReference type="InterPro" id="IPR023296">
    <property type="entry name" value="Glyco_hydro_beta-prop_sf"/>
</dbReference>
<dbReference type="InterPro" id="IPR006710">
    <property type="entry name" value="Glyco_hydro_43"/>
</dbReference>
<evidence type="ECO:0000256" key="2">
    <source>
        <dbReference type="ARBA" id="ARBA00022801"/>
    </source>
</evidence>
<evidence type="ECO:0000313" key="8">
    <source>
        <dbReference type="EMBL" id="SKC23803.1"/>
    </source>
</evidence>
<evidence type="ECO:0000256" key="6">
    <source>
        <dbReference type="RuleBase" id="RU361187"/>
    </source>
</evidence>
<dbReference type="AlphaFoldDB" id="A0A1T5HSY6"/>
<dbReference type="SUPFAM" id="SSF49899">
    <property type="entry name" value="Concanavalin A-like lectins/glucanases"/>
    <property type="match status" value="1"/>
</dbReference>
<dbReference type="Gene3D" id="2.115.10.20">
    <property type="entry name" value="Glycosyl hydrolase domain, family 43"/>
    <property type="match status" value="1"/>
</dbReference>
<dbReference type="Pfam" id="PF17851">
    <property type="entry name" value="GH43_C2"/>
    <property type="match status" value="1"/>
</dbReference>
<evidence type="ECO:0000256" key="5">
    <source>
        <dbReference type="PIRSR" id="PIRSR606710-2"/>
    </source>
</evidence>
<feature type="active site" description="Proton donor" evidence="4">
    <location>
        <position position="230"/>
    </location>
</feature>
<reference evidence="8 9" key="1">
    <citation type="submission" date="2017-02" db="EMBL/GenBank/DDBJ databases">
        <authorList>
            <person name="Peterson S.W."/>
        </authorList>
    </citation>
    <scope>NUCLEOTIDE SEQUENCE [LARGE SCALE GENOMIC DNA]</scope>
    <source>
        <strain evidence="8 9">DSM 24412</strain>
    </source>
</reference>
<name>A0A1T5HSY6_9BACT</name>
<dbReference type="InterPro" id="IPR051795">
    <property type="entry name" value="Glycosyl_Hydrlase_43"/>
</dbReference>
<evidence type="ECO:0000256" key="1">
    <source>
        <dbReference type="ARBA" id="ARBA00009865"/>
    </source>
</evidence>
<dbReference type="Gene3D" id="2.60.120.200">
    <property type="match status" value="1"/>
</dbReference>
<feature type="site" description="Important for catalytic activity, responsible for pKa modulation of the active site Glu and correct orientation of both the proton donor and substrate" evidence="5">
    <location>
        <position position="164"/>
    </location>
</feature>
<feature type="domain" description="Beta-xylosidase C-terminal Concanavalin A-like" evidence="7">
    <location>
        <begin position="375"/>
        <end position="577"/>
    </location>
</feature>
<proteinExistence type="inferred from homology"/>
<dbReference type="InterPro" id="IPR013320">
    <property type="entry name" value="ConA-like_dom_sf"/>
</dbReference>
<dbReference type="InterPro" id="IPR041542">
    <property type="entry name" value="GH43_C2"/>
</dbReference>
<feature type="active site" description="Proton acceptor" evidence="4">
    <location>
        <position position="56"/>
    </location>
</feature>
<evidence type="ECO:0000313" key="9">
    <source>
        <dbReference type="Proteomes" id="UP000191055"/>
    </source>
</evidence>
<sequence length="584" mass="66585">MELLTSAKLKILFVMIFKKAKTILSSLLIIIAFAMCTSPYETVEVNNPILPGFYPDPSVCKGPDGYYMVHSTFGYFPGIPIFYSPDLINWEQIGHVMHRPDQMQLDSLSLAGAGMFAPTIEYHEGTFYVACTEVYGRGNFVVTATNPAGPWSDPYFFPEVIGIDPSLFFHENGKTYIIYNSDAPDDQPLYEGHRTIRMFEIDIEKMQVVGNQSILVDGGVDISEQPVWIEGPHIYRVGDYYYLSAAEGGTSVNHRQVIFRSEDIWGPYIPWENNPILTQMHLDPNRPNPITSTGHADMIQDLKGNWWAVYLACRPYEGNHYNTGRETFMSKVEWTEDGWPVINPESEVIPFQFEFDAALKDKRVTKPLHGNFTVRDDFDQPSMDFKWVQIRTPKSSWFNLIPEKGVLNMSLLPASTIKQFNPSFLGRRQQHMVCNATTSLEFKPESEGQHAGLAVLQNEHRYYYLAQSLEDNLPVISLYKSVPNAIEDEMVVLATKRLSDSLGENLYLRIESDVDVYRFFYSYNGDKWFQIGDEQDARFLSTETAGGFIGSMFGLYTKTTESSEGGISANYHWFEYTGNDDIFK</sequence>